<comment type="caution">
    <text evidence="1">The sequence shown here is derived from an EMBL/GenBank/DDBJ whole genome shotgun (WGS) entry which is preliminary data.</text>
</comment>
<gene>
    <name evidence="1" type="ORF">E6Q11_05685</name>
</gene>
<keyword evidence="1" id="KW-0808">Transferase</keyword>
<dbReference type="AlphaFoldDB" id="A0A5C7J389"/>
<accession>A0A5C7J389</accession>
<evidence type="ECO:0000313" key="1">
    <source>
        <dbReference type="EMBL" id="TXG75985.1"/>
    </source>
</evidence>
<dbReference type="PANTHER" id="PTHR35276:SF1">
    <property type="entry name" value="TRNA (MNM(5)S(2)U34)-METHYLTRANSFERASE, CHLOROPLASTIC"/>
    <property type="match status" value="1"/>
</dbReference>
<dbReference type="EMBL" id="SSDS01000089">
    <property type="protein sequence ID" value="TXG75985.1"/>
    <property type="molecule type" value="Genomic_DNA"/>
</dbReference>
<sequence>MGRKSSTVIMLTMKNHILLAHSLWSGHLAPDGLAVDATCGNGHDTLVLSRMLPKGKVFAFDIQKQAIENTRLLLEEHKTLDRVELFQQSHAEWKGEFEPPHLIVYNLGYLPRSDKIITTLVETTIKSVQTGLEILLDGGALSIMCYPGHAEGEREEKALLDFLSTLPSSEWTVCHHHFPNRPKSPSLFWVLNS</sequence>
<dbReference type="GO" id="GO:0008168">
    <property type="term" value="F:methyltransferase activity"/>
    <property type="evidence" value="ECO:0007669"/>
    <property type="project" value="UniProtKB-KW"/>
</dbReference>
<dbReference type="InterPro" id="IPR029063">
    <property type="entry name" value="SAM-dependent_MTases_sf"/>
</dbReference>
<dbReference type="Gene3D" id="3.40.50.150">
    <property type="entry name" value="Vaccinia Virus protein VP39"/>
    <property type="match status" value="1"/>
</dbReference>
<name>A0A5C7J389_9BACT</name>
<protein>
    <submittedName>
        <fullName evidence="1">Methyltransferase domain-containing protein</fullName>
    </submittedName>
</protein>
<dbReference type="Proteomes" id="UP000321026">
    <property type="component" value="Unassembled WGS sequence"/>
</dbReference>
<dbReference type="PANTHER" id="PTHR35276">
    <property type="entry name" value="S-ADENOSYL-L-METHIONINE-DEPENDENT METHYLTRANSFERASES SUPERFAMILY PROTEIN"/>
    <property type="match status" value="1"/>
</dbReference>
<dbReference type="GO" id="GO:0032259">
    <property type="term" value="P:methylation"/>
    <property type="evidence" value="ECO:0007669"/>
    <property type="project" value="UniProtKB-KW"/>
</dbReference>
<dbReference type="InterPro" id="IPR010719">
    <property type="entry name" value="MnmM_MeTrfase"/>
</dbReference>
<dbReference type="Pfam" id="PF06962">
    <property type="entry name" value="rRNA_methylase"/>
    <property type="match status" value="1"/>
</dbReference>
<evidence type="ECO:0000313" key="2">
    <source>
        <dbReference type="Proteomes" id="UP000321026"/>
    </source>
</evidence>
<reference evidence="1 2" key="1">
    <citation type="submission" date="2018-09" db="EMBL/GenBank/DDBJ databases">
        <title>Metagenome Assembled Genomes from an Advanced Water Purification Facility.</title>
        <authorList>
            <person name="Stamps B.W."/>
            <person name="Spear J.R."/>
        </authorList>
    </citation>
    <scope>NUCLEOTIDE SEQUENCE [LARGE SCALE GENOMIC DNA]</scope>
    <source>
        <strain evidence="1">Bin_63_2</strain>
    </source>
</reference>
<keyword evidence="1" id="KW-0489">Methyltransferase</keyword>
<dbReference type="SUPFAM" id="SSF53335">
    <property type="entry name" value="S-adenosyl-L-methionine-dependent methyltransferases"/>
    <property type="match status" value="1"/>
</dbReference>
<organism evidence="1 2">
    <name type="scientific">Candidatus Dojkabacteria bacterium</name>
    <dbReference type="NCBI Taxonomy" id="2099670"/>
    <lineage>
        <taxon>Bacteria</taxon>
        <taxon>Candidatus Dojkabacteria</taxon>
    </lineage>
</organism>
<proteinExistence type="predicted"/>